<dbReference type="EMBL" id="CP134876">
    <property type="protein sequence ID" value="WNM37035.1"/>
    <property type="molecule type" value="Genomic_DNA"/>
</dbReference>
<dbReference type="Proteomes" id="UP001303001">
    <property type="component" value="Chromosome"/>
</dbReference>
<gene>
    <name evidence="2" type="ORF">RMN56_17745</name>
</gene>
<dbReference type="SUPFAM" id="SSF53335">
    <property type="entry name" value="S-adenosyl-L-methionine-dependent methyltransferases"/>
    <property type="match status" value="1"/>
</dbReference>
<dbReference type="GO" id="GO:0032259">
    <property type="term" value="P:methylation"/>
    <property type="evidence" value="ECO:0007669"/>
    <property type="project" value="UniProtKB-KW"/>
</dbReference>
<dbReference type="InterPro" id="IPR041698">
    <property type="entry name" value="Methyltransf_25"/>
</dbReference>
<dbReference type="Gene3D" id="3.40.50.150">
    <property type="entry name" value="Vaccinia Virus protein VP39"/>
    <property type="match status" value="1"/>
</dbReference>
<keyword evidence="2" id="KW-0489">Methyltransferase</keyword>
<keyword evidence="2" id="KW-0808">Transferase</keyword>
<feature type="domain" description="Methyltransferase" evidence="1">
    <location>
        <begin position="53"/>
        <end position="143"/>
    </location>
</feature>
<dbReference type="Pfam" id="PF13649">
    <property type="entry name" value="Methyltransf_25"/>
    <property type="match status" value="1"/>
</dbReference>
<keyword evidence="3" id="KW-1185">Reference proteome</keyword>
<dbReference type="GO" id="GO:0008168">
    <property type="term" value="F:methyltransferase activity"/>
    <property type="evidence" value="ECO:0007669"/>
    <property type="project" value="UniProtKB-KW"/>
</dbReference>
<evidence type="ECO:0000313" key="3">
    <source>
        <dbReference type="Proteomes" id="UP001303001"/>
    </source>
</evidence>
<dbReference type="RefSeq" id="WP_313718570.1">
    <property type="nucleotide sequence ID" value="NZ_CP134876.1"/>
</dbReference>
<organism evidence="2 3">
    <name type="scientific">Micromonospora halotolerans</name>
    <dbReference type="NCBI Taxonomy" id="709879"/>
    <lineage>
        <taxon>Bacteria</taxon>
        <taxon>Bacillati</taxon>
        <taxon>Actinomycetota</taxon>
        <taxon>Actinomycetes</taxon>
        <taxon>Micromonosporales</taxon>
        <taxon>Micromonosporaceae</taxon>
        <taxon>Micromonospora</taxon>
    </lineage>
</organism>
<name>A0ABY9ZR25_9ACTN</name>
<dbReference type="InterPro" id="IPR029063">
    <property type="entry name" value="SAM-dependent_MTases_sf"/>
</dbReference>
<dbReference type="InterPro" id="IPR050508">
    <property type="entry name" value="Methyltransf_Superfamily"/>
</dbReference>
<accession>A0ABY9ZR25</accession>
<dbReference type="CDD" id="cd02440">
    <property type="entry name" value="AdoMet_MTases"/>
    <property type="match status" value="1"/>
</dbReference>
<dbReference type="PANTHER" id="PTHR42912:SF80">
    <property type="entry name" value="METHYLTRANSFERASE DOMAIN-CONTAINING PROTEIN"/>
    <property type="match status" value="1"/>
</dbReference>
<proteinExistence type="predicted"/>
<evidence type="ECO:0000259" key="1">
    <source>
        <dbReference type="Pfam" id="PF13649"/>
    </source>
</evidence>
<dbReference type="PANTHER" id="PTHR42912">
    <property type="entry name" value="METHYLTRANSFERASE"/>
    <property type="match status" value="1"/>
</dbReference>
<reference evidence="2 3" key="1">
    <citation type="submission" date="2023-09" db="EMBL/GenBank/DDBJ databases">
        <title>Micromonospora halotolerans DSM 45598 genome sequence.</title>
        <authorList>
            <person name="Mo P."/>
        </authorList>
    </citation>
    <scope>NUCLEOTIDE SEQUENCE [LARGE SCALE GENOMIC DNA]</scope>
    <source>
        <strain evidence="2 3">DSM 45598</strain>
    </source>
</reference>
<protein>
    <submittedName>
        <fullName evidence="2">Class I SAM-dependent methyltransferase</fullName>
        <ecNumber evidence="2">2.1.-.-</ecNumber>
    </submittedName>
</protein>
<dbReference type="EC" id="2.1.-.-" evidence="2"/>
<sequence length="214" mass="22740">MTESAHLTETRAAYDTVAADYAALVSAKLPELPLDRALLGAFAELARAAGGPVADLGCGPGHVTAHLAALGVDAFGVDLSPRMAELARRAYPELRFEVGSMTALDLPDGRLGGVLSWWSIVHTPRELLPRVIAEFHRVLAPGGHALLGFHGGDDEHVRRDQAYGHPVSLDVHFARPEGIAALLAAAGLPVTATVWQAPGERQRRPAAYLFARKP</sequence>
<evidence type="ECO:0000313" key="2">
    <source>
        <dbReference type="EMBL" id="WNM37035.1"/>
    </source>
</evidence>